<dbReference type="Gene3D" id="1.20.5.1930">
    <property type="match status" value="1"/>
</dbReference>
<dbReference type="InterPro" id="IPR005467">
    <property type="entry name" value="His_kinase_dom"/>
</dbReference>
<dbReference type="Gene3D" id="3.30.565.10">
    <property type="entry name" value="Histidine kinase-like ATPase, C-terminal domain"/>
    <property type="match status" value="1"/>
</dbReference>
<feature type="transmembrane region" description="Helical" evidence="4">
    <location>
        <begin position="73"/>
        <end position="90"/>
    </location>
</feature>
<keyword evidence="4" id="KW-0812">Transmembrane</keyword>
<feature type="transmembrane region" description="Helical" evidence="4">
    <location>
        <begin position="102"/>
        <end position="123"/>
    </location>
</feature>
<dbReference type="SUPFAM" id="SSF55874">
    <property type="entry name" value="ATPase domain of HSP90 chaperone/DNA topoisomerase II/histidine kinase"/>
    <property type="match status" value="1"/>
</dbReference>
<sequence length="456" mass="51738">MFPAIPYPQLRLFFDGMLSMMALYALFSYTQHRKPIYWQYALYILCMIVTFYWDDIDYGKADYLPGTNFKVAAVESLAFLLYIRFAILLIDIPRLDPLSHKILRAMNIILAIEIAVDLGFYLADATNVVKSNTYIFFRCLLALGALVVVPRILKLREVAVGYFIAGSLFFVLGCLFALTTNFFPQIFDRNPVRALSFPVTYMEIGVVLEVLCFTLGMSVQNRKNELDKIQVQEQLIEQLLENERKQSALIRIRDDISRDLHDELGADLSSISVMSYAAIKQLNGSGAAAEPTINLIGETSRKVITRMREIIWSLHSVHNSVDNFTFRAKETAYTLFEHHPIALHFDFPSQEVNSRIPNESRRNLFLVYKEILHNIVRHSQAQNVFISIVVEVGNLALTIQDDGIGFVHEEKENLGNGLVNLQQRTNSFGGKFLINSLPGEGTTVIIDCPLAGHIQE</sequence>
<dbReference type="InterPro" id="IPR011712">
    <property type="entry name" value="Sig_transdc_His_kin_sub3_dim/P"/>
</dbReference>
<keyword evidence="2" id="KW-0418">Kinase</keyword>
<feature type="transmembrane region" description="Helical" evidence="4">
    <location>
        <begin position="199"/>
        <end position="219"/>
    </location>
</feature>
<feature type="transmembrane region" description="Helical" evidence="4">
    <location>
        <begin position="12"/>
        <end position="29"/>
    </location>
</feature>
<dbReference type="EMBL" id="QNUL01000033">
    <property type="protein sequence ID" value="REA56862.1"/>
    <property type="molecule type" value="Genomic_DNA"/>
</dbReference>
<gene>
    <name evidence="6" type="ORF">DSL64_25455</name>
</gene>
<dbReference type="OrthoDB" id="1523646at2"/>
<evidence type="ECO:0000259" key="5">
    <source>
        <dbReference type="PROSITE" id="PS50109"/>
    </source>
</evidence>
<dbReference type="InterPro" id="IPR036890">
    <property type="entry name" value="HATPase_C_sf"/>
</dbReference>
<dbReference type="PANTHER" id="PTHR24421">
    <property type="entry name" value="NITRATE/NITRITE SENSOR PROTEIN NARX-RELATED"/>
    <property type="match status" value="1"/>
</dbReference>
<feature type="transmembrane region" description="Helical" evidence="4">
    <location>
        <begin position="135"/>
        <end position="153"/>
    </location>
</feature>
<dbReference type="Proteomes" id="UP000256373">
    <property type="component" value="Unassembled WGS sequence"/>
</dbReference>
<evidence type="ECO:0000256" key="4">
    <source>
        <dbReference type="SAM" id="Phobius"/>
    </source>
</evidence>
<dbReference type="AlphaFoldDB" id="A0A3D8Y473"/>
<organism evidence="6 7">
    <name type="scientific">Dyadobacter luteus</name>
    <dbReference type="NCBI Taxonomy" id="2259619"/>
    <lineage>
        <taxon>Bacteria</taxon>
        <taxon>Pseudomonadati</taxon>
        <taxon>Bacteroidota</taxon>
        <taxon>Cytophagia</taxon>
        <taxon>Cytophagales</taxon>
        <taxon>Spirosomataceae</taxon>
        <taxon>Dyadobacter</taxon>
    </lineage>
</organism>
<accession>A0A3D8Y473</accession>
<evidence type="ECO:0000313" key="6">
    <source>
        <dbReference type="EMBL" id="REA56862.1"/>
    </source>
</evidence>
<proteinExistence type="predicted"/>
<evidence type="ECO:0000313" key="7">
    <source>
        <dbReference type="Proteomes" id="UP000256373"/>
    </source>
</evidence>
<dbReference type="GO" id="GO:0016020">
    <property type="term" value="C:membrane"/>
    <property type="evidence" value="ECO:0007669"/>
    <property type="project" value="InterPro"/>
</dbReference>
<dbReference type="InterPro" id="IPR050482">
    <property type="entry name" value="Sensor_HK_TwoCompSys"/>
</dbReference>
<dbReference type="Pfam" id="PF07730">
    <property type="entry name" value="HisKA_3"/>
    <property type="match status" value="1"/>
</dbReference>
<protein>
    <recommendedName>
        <fullName evidence="5">Histidine kinase domain-containing protein</fullName>
    </recommendedName>
</protein>
<dbReference type="InterPro" id="IPR011623">
    <property type="entry name" value="7TMR_DISM_rcpt_extracell_dom1"/>
</dbReference>
<dbReference type="Pfam" id="PF07695">
    <property type="entry name" value="7TMR-DISM_7TM"/>
    <property type="match status" value="1"/>
</dbReference>
<comment type="caution">
    <text evidence="6">The sequence shown here is derived from an EMBL/GenBank/DDBJ whole genome shotgun (WGS) entry which is preliminary data.</text>
</comment>
<feature type="domain" description="Histidine kinase" evidence="5">
    <location>
        <begin position="255"/>
        <end position="452"/>
    </location>
</feature>
<dbReference type="GO" id="GO:0000155">
    <property type="term" value="F:phosphorelay sensor kinase activity"/>
    <property type="evidence" value="ECO:0007669"/>
    <property type="project" value="InterPro"/>
</dbReference>
<evidence type="ECO:0000256" key="2">
    <source>
        <dbReference type="ARBA" id="ARBA00022777"/>
    </source>
</evidence>
<dbReference type="RefSeq" id="WP_115833781.1">
    <property type="nucleotide sequence ID" value="NZ_QNUL01000033.1"/>
</dbReference>
<keyword evidence="4" id="KW-0472">Membrane</keyword>
<keyword evidence="7" id="KW-1185">Reference proteome</keyword>
<dbReference type="GO" id="GO:0046983">
    <property type="term" value="F:protein dimerization activity"/>
    <property type="evidence" value="ECO:0007669"/>
    <property type="project" value="InterPro"/>
</dbReference>
<reference evidence="6 7" key="1">
    <citation type="submission" date="2018-07" db="EMBL/GenBank/DDBJ databases">
        <title>Dyadobacter roseus sp. nov., isolated from rose rhizosphere soil.</title>
        <authorList>
            <person name="Chen L."/>
        </authorList>
    </citation>
    <scope>NUCLEOTIDE SEQUENCE [LARGE SCALE GENOMIC DNA]</scope>
    <source>
        <strain evidence="6 7">RS19</strain>
    </source>
</reference>
<feature type="transmembrane region" description="Helical" evidence="4">
    <location>
        <begin position="36"/>
        <end position="53"/>
    </location>
</feature>
<dbReference type="PANTHER" id="PTHR24421:SF61">
    <property type="entry name" value="OXYGEN SENSOR HISTIDINE KINASE NREB"/>
    <property type="match status" value="1"/>
</dbReference>
<dbReference type="Pfam" id="PF02518">
    <property type="entry name" value="HATPase_c"/>
    <property type="match status" value="1"/>
</dbReference>
<evidence type="ECO:0000256" key="1">
    <source>
        <dbReference type="ARBA" id="ARBA00022679"/>
    </source>
</evidence>
<dbReference type="CDD" id="cd16917">
    <property type="entry name" value="HATPase_UhpB-NarQ-NarX-like"/>
    <property type="match status" value="1"/>
</dbReference>
<keyword evidence="4" id="KW-1133">Transmembrane helix</keyword>
<keyword evidence="3" id="KW-0902">Two-component regulatory system</keyword>
<dbReference type="InterPro" id="IPR003594">
    <property type="entry name" value="HATPase_dom"/>
</dbReference>
<feature type="transmembrane region" description="Helical" evidence="4">
    <location>
        <begin position="160"/>
        <end position="179"/>
    </location>
</feature>
<name>A0A3D8Y473_9BACT</name>
<keyword evidence="1" id="KW-0808">Transferase</keyword>
<evidence type="ECO:0000256" key="3">
    <source>
        <dbReference type="ARBA" id="ARBA00023012"/>
    </source>
</evidence>
<dbReference type="PROSITE" id="PS50109">
    <property type="entry name" value="HIS_KIN"/>
    <property type="match status" value="1"/>
</dbReference>